<evidence type="ECO:0000256" key="4">
    <source>
        <dbReference type="ARBA" id="ARBA00022664"/>
    </source>
</evidence>
<comment type="subunit">
    <text evidence="8">Associated with the spliceosome.</text>
</comment>
<keyword evidence="5 8" id="KW-0747">Spliceosome</keyword>
<reference evidence="11" key="1">
    <citation type="submission" date="2016-01" db="EMBL/GenBank/DDBJ databases">
        <title>Reference transcriptome for the parasite Schistocephalus solidus: insights into the molecular evolution of parasitism.</title>
        <authorList>
            <person name="Hebert F.O."/>
            <person name="Grambauer S."/>
            <person name="Barber I."/>
            <person name="Landry C.R."/>
            <person name="Aubin-Horth N."/>
        </authorList>
    </citation>
    <scope>NUCLEOTIDE SEQUENCE</scope>
</reference>
<feature type="compositionally biased region" description="Basic and acidic residues" evidence="9">
    <location>
        <begin position="584"/>
        <end position="611"/>
    </location>
</feature>
<evidence type="ECO:0000313" key="11">
    <source>
        <dbReference type="EMBL" id="JAP45149.1"/>
    </source>
</evidence>
<feature type="compositionally biased region" description="Basic and acidic residues" evidence="9">
    <location>
        <begin position="663"/>
        <end position="698"/>
    </location>
</feature>
<sequence length="731" mass="83887">MTFVPNFPPSILRKVEEESDGKKKTKEDFKKMKEIEEARKLAVMPAMKDEEGRDINPHIPQYIMQAPWYYGALQPTLRHQRMQDEQKRVEASGTMKGSSVLDKWYKKGLPTDAPRVKKYRDGACENCGSITHKRRDCLERPRKVGAKYTGLDIAPDEYLQEELQLSYDAKRDRWNGYDPREHQRLILESQRLEEARKLVKAKKLEEKLAAAGTQSKGQEEPAASAAAPVLEDDGDLEDDDDRYGDELDMPGQKFDSKQRQSIRNLRIREDTAKYLFNLDPNSAYYDPKTRAMRENPFENSGKPESEVPFAGDNFIRDNDEALAMLNRQVFAWEMHNKLGLDLHLQADPTRLEMLAMQVSSAKNQVQSHIREEILDRYGGREHFEAPPRDLLLGQWETYAEYTPTGRVLKGLEKPSVTSRYEEDVYINNHTSVWGSYWYAGQWGYKCCQSLIKESYCTGAKGKSASTSSSVPPAALPEVPAGASGTSLLAPVRLPHPDSSGSDEEEQQQQQKSASKSKKEKKRKKNKSRHNSESVTDKASPEKEAHATRNVQSEEPEGEDGKGEEVGSRKSESDDVANQEQDEEEARREMERHQKEREADLQRSDARREVLRARRAKKRRKNKEKKKSQKRTKGKRSKRRRSSSSSSSSNSNSSSSESESETEGSEKARERRILEAVEREKKRQAEVDRLMKMNERDRPYNSLGEVKAPTEEEMEAYYRTRRNPNDPMADFM</sequence>
<evidence type="ECO:0000259" key="10">
    <source>
        <dbReference type="Pfam" id="PF11708"/>
    </source>
</evidence>
<keyword evidence="6 8" id="KW-0508">mRNA splicing</keyword>
<dbReference type="EMBL" id="GEEE01018076">
    <property type="protein sequence ID" value="JAP45149.1"/>
    <property type="molecule type" value="Transcribed_RNA"/>
</dbReference>
<evidence type="ECO:0000256" key="6">
    <source>
        <dbReference type="ARBA" id="ARBA00023187"/>
    </source>
</evidence>
<feature type="region of interest" description="Disordered" evidence="9">
    <location>
        <begin position="460"/>
        <end position="731"/>
    </location>
</feature>
<evidence type="ECO:0000256" key="7">
    <source>
        <dbReference type="ARBA" id="ARBA00023242"/>
    </source>
</evidence>
<feature type="domain" description="Pre-mRNA-splicing factor SLU7" evidence="10">
    <location>
        <begin position="165"/>
        <end position="435"/>
    </location>
</feature>
<evidence type="ECO:0000256" key="3">
    <source>
        <dbReference type="ARBA" id="ARBA00021377"/>
    </source>
</evidence>
<feature type="compositionally biased region" description="Acidic residues" evidence="9">
    <location>
        <begin position="573"/>
        <end position="583"/>
    </location>
</feature>
<feature type="compositionally biased region" description="Low complexity" evidence="9">
    <location>
        <begin position="642"/>
        <end position="656"/>
    </location>
</feature>
<feature type="compositionally biased region" description="Basic and acidic residues" evidence="9">
    <location>
        <begin position="529"/>
        <end position="546"/>
    </location>
</feature>
<accession>A0A0X3NZR8</accession>
<evidence type="ECO:0000256" key="9">
    <source>
        <dbReference type="SAM" id="MobiDB-lite"/>
    </source>
</evidence>
<gene>
    <name evidence="11" type="ORF">TR167591</name>
</gene>
<evidence type="ECO:0000256" key="2">
    <source>
        <dbReference type="ARBA" id="ARBA00007203"/>
    </source>
</evidence>
<dbReference type="InterPro" id="IPR021715">
    <property type="entry name" value="Slu7_dom"/>
</dbReference>
<feature type="region of interest" description="Disordered" evidence="9">
    <location>
        <begin position="210"/>
        <end position="260"/>
    </location>
</feature>
<protein>
    <recommendedName>
        <fullName evidence="3 8">Pre-mRNA-splicing factor SLU7</fullName>
    </recommendedName>
</protein>
<dbReference type="AlphaFoldDB" id="A0A0X3NZR8"/>
<organism evidence="11">
    <name type="scientific">Schistocephalus solidus</name>
    <name type="common">Tapeworm</name>
    <dbReference type="NCBI Taxonomy" id="70667"/>
    <lineage>
        <taxon>Eukaryota</taxon>
        <taxon>Metazoa</taxon>
        <taxon>Spiralia</taxon>
        <taxon>Lophotrochozoa</taxon>
        <taxon>Platyhelminthes</taxon>
        <taxon>Cestoda</taxon>
        <taxon>Eucestoda</taxon>
        <taxon>Diphyllobothriidea</taxon>
        <taxon>Diphyllobothriidae</taxon>
        <taxon>Schistocephalus</taxon>
    </lineage>
</organism>
<feature type="compositionally biased region" description="Low complexity" evidence="9">
    <location>
        <begin position="460"/>
        <end position="469"/>
    </location>
</feature>
<dbReference type="GO" id="GO:0000398">
    <property type="term" value="P:mRNA splicing, via spliceosome"/>
    <property type="evidence" value="ECO:0007669"/>
    <property type="project" value="UniProtKB-UniRule"/>
</dbReference>
<feature type="compositionally biased region" description="Acidic residues" evidence="9">
    <location>
        <begin position="230"/>
        <end position="248"/>
    </location>
</feature>
<feature type="region of interest" description="Disordered" evidence="9">
    <location>
        <begin position="1"/>
        <end position="29"/>
    </location>
</feature>
<feature type="compositionally biased region" description="Basic and acidic residues" evidence="9">
    <location>
        <begin position="558"/>
        <end position="572"/>
    </location>
</feature>
<comment type="similarity">
    <text evidence="2 8">Belongs to the SLU7 family.</text>
</comment>
<comment type="function">
    <text evidence="8">Involved in pre-mRNA splicing.</text>
</comment>
<proteinExistence type="inferred from homology"/>
<dbReference type="PANTHER" id="PTHR12942:SF2">
    <property type="entry name" value="PRE-MRNA-SPLICING FACTOR SLU7"/>
    <property type="match status" value="1"/>
</dbReference>
<feature type="compositionally biased region" description="Basic residues" evidence="9">
    <location>
        <begin position="514"/>
        <end position="528"/>
    </location>
</feature>
<comment type="subcellular location">
    <subcellularLocation>
        <location evidence="1 8">Nucleus</location>
    </subcellularLocation>
</comment>
<dbReference type="PANTHER" id="PTHR12942">
    <property type="entry name" value="STEP II SPLICING FACTOR SLU7"/>
    <property type="match status" value="1"/>
</dbReference>
<dbReference type="InterPro" id="IPR039974">
    <property type="entry name" value="Splicing_factor_SLU7"/>
</dbReference>
<dbReference type="Pfam" id="PF11708">
    <property type="entry name" value="Slu7"/>
    <property type="match status" value="1"/>
</dbReference>
<name>A0A0X3NZR8_SCHSO</name>
<keyword evidence="4 8" id="KW-0507">mRNA processing</keyword>
<evidence type="ECO:0000256" key="1">
    <source>
        <dbReference type="ARBA" id="ARBA00004123"/>
    </source>
</evidence>
<dbReference type="GO" id="GO:0030628">
    <property type="term" value="F:pre-mRNA 3'-splice site binding"/>
    <property type="evidence" value="ECO:0007669"/>
    <property type="project" value="UniProtKB-UniRule"/>
</dbReference>
<feature type="compositionally biased region" description="Basic residues" evidence="9">
    <location>
        <begin position="612"/>
        <end position="641"/>
    </location>
</feature>
<keyword evidence="7 8" id="KW-0539">Nucleus</keyword>
<feature type="compositionally biased region" description="Basic and acidic residues" evidence="9">
    <location>
        <begin position="13"/>
        <end position="29"/>
    </location>
</feature>
<evidence type="ECO:0000256" key="5">
    <source>
        <dbReference type="ARBA" id="ARBA00022728"/>
    </source>
</evidence>
<dbReference type="GO" id="GO:0005681">
    <property type="term" value="C:spliceosomal complex"/>
    <property type="evidence" value="ECO:0007669"/>
    <property type="project" value="UniProtKB-UniRule"/>
</dbReference>
<evidence type="ECO:0000256" key="8">
    <source>
        <dbReference type="RuleBase" id="RU367071"/>
    </source>
</evidence>